<name>A0ABV2KPN4_9HYPH</name>
<sequence>MELVLAFNAGMCQSDFSPLGLYVEDGEALRPADTTSMNRQPRQIPNFYKKPNGIFFLGETGAGVLPTDKFLDAQPLLQFSTPSGPVLVIRGELHPALIRGSTDQNHVRDRSASEKG</sequence>
<dbReference type="EMBL" id="JBEPMN010000018">
    <property type="protein sequence ID" value="MET3663050.1"/>
    <property type="molecule type" value="Genomic_DNA"/>
</dbReference>
<dbReference type="Proteomes" id="UP001549143">
    <property type="component" value="Unassembled WGS sequence"/>
</dbReference>
<gene>
    <name evidence="1" type="ORF">ABID44_003405</name>
</gene>
<comment type="caution">
    <text evidence="1">The sequence shown here is derived from an EMBL/GenBank/DDBJ whole genome shotgun (WGS) entry which is preliminary data.</text>
</comment>
<keyword evidence="2" id="KW-1185">Reference proteome</keyword>
<reference evidence="1 2" key="1">
    <citation type="submission" date="2024-06" db="EMBL/GenBank/DDBJ databases">
        <title>Genomic Encyclopedia of Type Strains, Phase IV (KMG-IV): sequencing the most valuable type-strain genomes for metagenomic binning, comparative biology and taxonomic classification.</title>
        <authorList>
            <person name="Goeker M."/>
        </authorList>
    </citation>
    <scope>NUCLEOTIDE SEQUENCE [LARGE SCALE GENOMIC DNA]</scope>
    <source>
        <strain evidence="1 2">DSM 19730</strain>
    </source>
</reference>
<evidence type="ECO:0000313" key="1">
    <source>
        <dbReference type="EMBL" id="MET3663050.1"/>
    </source>
</evidence>
<accession>A0ABV2KPN4</accession>
<organism evidence="1 2">
    <name type="scientific">Aquamicrobium ahrensii</name>
    <dbReference type="NCBI Taxonomy" id="469551"/>
    <lineage>
        <taxon>Bacteria</taxon>
        <taxon>Pseudomonadati</taxon>
        <taxon>Pseudomonadota</taxon>
        <taxon>Alphaproteobacteria</taxon>
        <taxon>Hyphomicrobiales</taxon>
        <taxon>Phyllobacteriaceae</taxon>
        <taxon>Aquamicrobium</taxon>
    </lineage>
</organism>
<proteinExistence type="predicted"/>
<dbReference type="RefSeq" id="WP_354152879.1">
    <property type="nucleotide sequence ID" value="NZ_JBEPMN010000018.1"/>
</dbReference>
<evidence type="ECO:0000313" key="2">
    <source>
        <dbReference type="Proteomes" id="UP001549143"/>
    </source>
</evidence>
<protein>
    <submittedName>
        <fullName evidence="1">Uncharacterized protein YigE (DUF2233 family)</fullName>
    </submittedName>
</protein>